<accession>A0A6G1C8G9</accession>
<evidence type="ECO:0000313" key="2">
    <source>
        <dbReference type="Proteomes" id="UP000479710"/>
    </source>
</evidence>
<sequence>MRVATVPVAPPPATAVVPLTPCFLIYSGSRSPKATARDLIYSGSLQLITAHLKVHNLTYYHGGRVTK</sequence>
<dbReference type="EMBL" id="SPHZ02000010">
    <property type="protein sequence ID" value="KAF0896778.1"/>
    <property type="molecule type" value="Genomic_DNA"/>
</dbReference>
<proteinExistence type="predicted"/>
<keyword evidence="2" id="KW-1185">Reference proteome</keyword>
<name>A0A6G1C8G9_9ORYZ</name>
<organism evidence="1 2">
    <name type="scientific">Oryza meyeriana var. granulata</name>
    <dbReference type="NCBI Taxonomy" id="110450"/>
    <lineage>
        <taxon>Eukaryota</taxon>
        <taxon>Viridiplantae</taxon>
        <taxon>Streptophyta</taxon>
        <taxon>Embryophyta</taxon>
        <taxon>Tracheophyta</taxon>
        <taxon>Spermatophyta</taxon>
        <taxon>Magnoliopsida</taxon>
        <taxon>Liliopsida</taxon>
        <taxon>Poales</taxon>
        <taxon>Poaceae</taxon>
        <taxon>BOP clade</taxon>
        <taxon>Oryzoideae</taxon>
        <taxon>Oryzeae</taxon>
        <taxon>Oryzinae</taxon>
        <taxon>Oryza</taxon>
        <taxon>Oryza meyeriana</taxon>
    </lineage>
</organism>
<reference evidence="1 2" key="1">
    <citation type="submission" date="2019-11" db="EMBL/GenBank/DDBJ databases">
        <title>Whole genome sequence of Oryza granulata.</title>
        <authorList>
            <person name="Li W."/>
        </authorList>
    </citation>
    <scope>NUCLEOTIDE SEQUENCE [LARGE SCALE GENOMIC DNA]</scope>
    <source>
        <strain evidence="2">cv. Menghai</strain>
        <tissue evidence="1">Leaf</tissue>
    </source>
</reference>
<comment type="caution">
    <text evidence="1">The sequence shown here is derived from an EMBL/GenBank/DDBJ whole genome shotgun (WGS) entry which is preliminary data.</text>
</comment>
<dbReference type="Proteomes" id="UP000479710">
    <property type="component" value="Unassembled WGS sequence"/>
</dbReference>
<dbReference type="AlphaFoldDB" id="A0A6G1C8G9"/>
<gene>
    <name evidence="1" type="ORF">E2562_027365</name>
</gene>
<evidence type="ECO:0000313" key="1">
    <source>
        <dbReference type="EMBL" id="KAF0896778.1"/>
    </source>
</evidence>
<protein>
    <submittedName>
        <fullName evidence="1">Uncharacterized protein</fullName>
    </submittedName>
</protein>